<dbReference type="InterPro" id="IPR000847">
    <property type="entry name" value="LysR_HTH_N"/>
</dbReference>
<protein>
    <submittedName>
        <fullName evidence="6">LysR substrate-binding domain-containing protein</fullName>
    </submittedName>
</protein>
<dbReference type="Gene3D" id="3.40.190.290">
    <property type="match status" value="1"/>
</dbReference>
<dbReference type="SUPFAM" id="SSF46785">
    <property type="entry name" value="Winged helix' DNA-binding domain"/>
    <property type="match status" value="1"/>
</dbReference>
<accession>A0ABT0LJ92</accession>
<dbReference type="InterPro" id="IPR036390">
    <property type="entry name" value="WH_DNA-bd_sf"/>
</dbReference>
<dbReference type="CDD" id="cd08432">
    <property type="entry name" value="PBP2_GcdR_TrpI_HvrB_AmpR_like"/>
    <property type="match status" value="1"/>
</dbReference>
<dbReference type="InterPro" id="IPR005119">
    <property type="entry name" value="LysR_subst-bd"/>
</dbReference>
<evidence type="ECO:0000256" key="4">
    <source>
        <dbReference type="ARBA" id="ARBA00023163"/>
    </source>
</evidence>
<keyword evidence="4" id="KW-0804">Transcription</keyword>
<dbReference type="PANTHER" id="PTHR30537">
    <property type="entry name" value="HTH-TYPE TRANSCRIPTIONAL REGULATOR"/>
    <property type="match status" value="1"/>
</dbReference>
<dbReference type="InterPro" id="IPR058163">
    <property type="entry name" value="LysR-type_TF_proteobact-type"/>
</dbReference>
<dbReference type="RefSeq" id="WP_248943181.1">
    <property type="nucleotide sequence ID" value="NZ_JAKIKS010000205.1"/>
</dbReference>
<dbReference type="Gene3D" id="1.10.10.10">
    <property type="entry name" value="Winged helix-like DNA-binding domain superfamily/Winged helix DNA-binding domain"/>
    <property type="match status" value="1"/>
</dbReference>
<keyword evidence="3" id="KW-0238">DNA-binding</keyword>
<reference evidence="6 7" key="1">
    <citation type="submission" date="2022-01" db="EMBL/GenBank/DDBJ databases">
        <title>Whole genome-based taxonomy of the Shewanellaceae.</title>
        <authorList>
            <person name="Martin-Rodriguez A.J."/>
        </authorList>
    </citation>
    <scope>NUCLEOTIDE SEQUENCE [LARGE SCALE GENOMIC DNA]</scope>
    <source>
        <strain evidence="6 7">DSM 17177</strain>
    </source>
</reference>
<evidence type="ECO:0000256" key="3">
    <source>
        <dbReference type="ARBA" id="ARBA00023125"/>
    </source>
</evidence>
<evidence type="ECO:0000313" key="7">
    <source>
        <dbReference type="Proteomes" id="UP001203423"/>
    </source>
</evidence>
<keyword evidence="2" id="KW-0805">Transcription regulation</keyword>
<keyword evidence="7" id="KW-1185">Reference proteome</keyword>
<feature type="domain" description="HTH lysR-type" evidence="5">
    <location>
        <begin position="6"/>
        <end position="63"/>
    </location>
</feature>
<dbReference type="PANTHER" id="PTHR30537:SF26">
    <property type="entry name" value="GLYCINE CLEAVAGE SYSTEM TRANSCRIPTIONAL ACTIVATOR"/>
    <property type="match status" value="1"/>
</dbReference>
<name>A0ABT0LJ92_9GAMM</name>
<dbReference type="PROSITE" id="PS50931">
    <property type="entry name" value="HTH_LYSR"/>
    <property type="match status" value="1"/>
</dbReference>
<proteinExistence type="inferred from homology"/>
<dbReference type="Proteomes" id="UP001203423">
    <property type="component" value="Unassembled WGS sequence"/>
</dbReference>
<dbReference type="EMBL" id="JAKIKS010000205">
    <property type="protein sequence ID" value="MCL1127748.1"/>
    <property type="molecule type" value="Genomic_DNA"/>
</dbReference>
<dbReference type="SUPFAM" id="SSF53850">
    <property type="entry name" value="Periplasmic binding protein-like II"/>
    <property type="match status" value="1"/>
</dbReference>
<dbReference type="Pfam" id="PF00126">
    <property type="entry name" value="HTH_1"/>
    <property type="match status" value="1"/>
</dbReference>
<dbReference type="Pfam" id="PF03466">
    <property type="entry name" value="LysR_substrate"/>
    <property type="match status" value="1"/>
</dbReference>
<comment type="caution">
    <text evidence="6">The sequence shown here is derived from an EMBL/GenBank/DDBJ whole genome shotgun (WGS) entry which is preliminary data.</text>
</comment>
<evidence type="ECO:0000256" key="2">
    <source>
        <dbReference type="ARBA" id="ARBA00023015"/>
    </source>
</evidence>
<evidence type="ECO:0000313" key="6">
    <source>
        <dbReference type="EMBL" id="MCL1127748.1"/>
    </source>
</evidence>
<comment type="similarity">
    <text evidence="1">Belongs to the LysR transcriptional regulatory family.</text>
</comment>
<sequence length="299" mass="33741">MFSHLPSLNSIRVFDAAARLLSFKLAALELNVTATAVSHQIRALEDKLGALLFERKTRSIDLTPEGERLATVANQSLQQLGHVIDEISNQQTVLTVSTTSSFAAQWLVPKLEDFHQRYNDIQVVVKTGEALDDLLKDRRVDVAIRYGQFDSELAYSVKLTTERFGMYATPSYLQSHPQLKAATLIETAWKNVQLPPITWQQYFQNKGVDSHGQFQASHVRRFDQEQHVIQAALAGQGIALVSELLIQTALKQGWLVKHPQGEIVAGLTYSMLTSIHQHNSLKVHCFREWLLEELAIRMD</sequence>
<organism evidence="6 7">
    <name type="scientific">Shewanella surugensis</name>
    <dbReference type="NCBI Taxonomy" id="212020"/>
    <lineage>
        <taxon>Bacteria</taxon>
        <taxon>Pseudomonadati</taxon>
        <taxon>Pseudomonadota</taxon>
        <taxon>Gammaproteobacteria</taxon>
        <taxon>Alteromonadales</taxon>
        <taxon>Shewanellaceae</taxon>
        <taxon>Shewanella</taxon>
    </lineage>
</organism>
<dbReference type="InterPro" id="IPR036388">
    <property type="entry name" value="WH-like_DNA-bd_sf"/>
</dbReference>
<evidence type="ECO:0000259" key="5">
    <source>
        <dbReference type="PROSITE" id="PS50931"/>
    </source>
</evidence>
<evidence type="ECO:0000256" key="1">
    <source>
        <dbReference type="ARBA" id="ARBA00009437"/>
    </source>
</evidence>
<dbReference type="PRINTS" id="PR00039">
    <property type="entry name" value="HTHLYSR"/>
</dbReference>
<gene>
    <name evidence="6" type="ORF">L2764_25600</name>
</gene>